<dbReference type="Gene3D" id="2.60.120.290">
    <property type="entry name" value="Spermadhesin, CUB domain"/>
    <property type="match status" value="2"/>
</dbReference>
<dbReference type="SUPFAM" id="SSF49854">
    <property type="entry name" value="Spermadhesin, CUB domain"/>
    <property type="match status" value="2"/>
</dbReference>
<dbReference type="InterPro" id="IPR023415">
    <property type="entry name" value="LDLR_class-A_CS"/>
</dbReference>
<protein>
    <recommendedName>
        <fullName evidence="4">CUB domain-containing protein</fullName>
    </recommendedName>
</protein>
<proteinExistence type="predicted"/>
<dbReference type="AlphaFoldDB" id="A0A812D9Z2"/>
<feature type="disulfide bond" evidence="3">
    <location>
        <begin position="480"/>
        <end position="495"/>
    </location>
</feature>
<dbReference type="SMART" id="SM00192">
    <property type="entry name" value="LDLa"/>
    <property type="match status" value="2"/>
</dbReference>
<dbReference type="PANTHER" id="PTHR24652">
    <property type="entry name" value="LOW-DENSITY LIPOPROTEIN RECEPTOR CLASS A DOMAIN-CONTAINING PROTEIN 2"/>
    <property type="match status" value="1"/>
</dbReference>
<dbReference type="PROSITE" id="PS50068">
    <property type="entry name" value="LDLRA_2"/>
    <property type="match status" value="2"/>
</dbReference>
<feature type="disulfide bond" evidence="3">
    <location>
        <begin position="418"/>
        <end position="436"/>
    </location>
</feature>
<dbReference type="InterPro" id="IPR002172">
    <property type="entry name" value="LDrepeatLR_classA_rpt"/>
</dbReference>
<evidence type="ECO:0000259" key="4">
    <source>
        <dbReference type="PROSITE" id="PS01180"/>
    </source>
</evidence>
<comment type="caution">
    <text evidence="5">The sequence shown here is derived from an EMBL/GenBank/DDBJ whole genome shotgun (WGS) entry which is preliminary data.</text>
</comment>
<reference evidence="5" key="1">
    <citation type="submission" date="2021-01" db="EMBL/GenBank/DDBJ databases">
        <authorList>
            <person name="Li R."/>
            <person name="Bekaert M."/>
        </authorList>
    </citation>
    <scope>NUCLEOTIDE SEQUENCE</scope>
    <source>
        <strain evidence="5">Farmed</strain>
    </source>
</reference>
<dbReference type="Pfam" id="PF00057">
    <property type="entry name" value="Ldl_recept_a"/>
    <property type="match status" value="1"/>
</dbReference>
<gene>
    <name evidence="5" type="ORF">SPHA_49159</name>
</gene>
<evidence type="ECO:0000256" key="1">
    <source>
        <dbReference type="ARBA" id="ARBA00023157"/>
    </source>
</evidence>
<evidence type="ECO:0000256" key="2">
    <source>
        <dbReference type="PROSITE-ProRule" id="PRU00059"/>
    </source>
</evidence>
<dbReference type="CDD" id="cd00112">
    <property type="entry name" value="LDLa"/>
    <property type="match status" value="2"/>
</dbReference>
<evidence type="ECO:0000313" key="5">
    <source>
        <dbReference type="EMBL" id="CAE1292234.1"/>
    </source>
</evidence>
<keyword evidence="6" id="KW-1185">Reference proteome</keyword>
<dbReference type="PROSITE" id="PS01180">
    <property type="entry name" value="CUB"/>
    <property type="match status" value="1"/>
</dbReference>
<dbReference type="Gene3D" id="4.10.400.10">
    <property type="entry name" value="Low-density Lipoprotein Receptor"/>
    <property type="match status" value="2"/>
</dbReference>
<organism evidence="5 6">
    <name type="scientific">Acanthosepion pharaonis</name>
    <name type="common">Pharaoh cuttlefish</name>
    <name type="synonym">Sepia pharaonis</name>
    <dbReference type="NCBI Taxonomy" id="158019"/>
    <lineage>
        <taxon>Eukaryota</taxon>
        <taxon>Metazoa</taxon>
        <taxon>Spiralia</taxon>
        <taxon>Lophotrochozoa</taxon>
        <taxon>Mollusca</taxon>
        <taxon>Cephalopoda</taxon>
        <taxon>Coleoidea</taxon>
        <taxon>Decapodiformes</taxon>
        <taxon>Sepiida</taxon>
        <taxon>Sepiina</taxon>
        <taxon>Sepiidae</taxon>
        <taxon>Acanthosepion</taxon>
    </lineage>
</organism>
<dbReference type="PROSITE" id="PS01209">
    <property type="entry name" value="LDLRA_1"/>
    <property type="match status" value="1"/>
</dbReference>
<dbReference type="PRINTS" id="PR00261">
    <property type="entry name" value="LDLRECEPTOR"/>
</dbReference>
<dbReference type="InterPro" id="IPR000859">
    <property type="entry name" value="CUB_dom"/>
</dbReference>
<evidence type="ECO:0000256" key="3">
    <source>
        <dbReference type="PROSITE-ProRule" id="PRU00124"/>
    </source>
</evidence>
<comment type="caution">
    <text evidence="3">Lacks conserved residue(s) required for the propagation of feature annotation.</text>
</comment>
<feature type="disulfide bond" evidence="3">
    <location>
        <begin position="468"/>
        <end position="486"/>
    </location>
</feature>
<dbReference type="SUPFAM" id="SSF57424">
    <property type="entry name" value="LDL receptor-like module"/>
    <property type="match status" value="2"/>
</dbReference>
<dbReference type="Proteomes" id="UP000597762">
    <property type="component" value="Unassembled WGS sequence"/>
</dbReference>
<dbReference type="InterPro" id="IPR036055">
    <property type="entry name" value="LDL_receptor-like_sf"/>
</dbReference>
<evidence type="ECO:0000313" key="6">
    <source>
        <dbReference type="Proteomes" id="UP000597762"/>
    </source>
</evidence>
<dbReference type="InterPro" id="IPR035914">
    <property type="entry name" value="Sperma_CUB_dom_sf"/>
</dbReference>
<dbReference type="InterPro" id="IPR042333">
    <property type="entry name" value="LRAD2/Mig-13-like"/>
</dbReference>
<dbReference type="EMBL" id="CAHIKZ030002787">
    <property type="protein sequence ID" value="CAE1292234.1"/>
    <property type="molecule type" value="Genomic_DNA"/>
</dbReference>
<name>A0A812D9Z2_ACAPH</name>
<feature type="domain" description="CUB" evidence="4">
    <location>
        <begin position="281"/>
        <end position="406"/>
    </location>
</feature>
<feature type="disulfide bond" evidence="2">
    <location>
        <begin position="281"/>
        <end position="308"/>
    </location>
</feature>
<accession>A0A812D9Z2</accession>
<dbReference type="OrthoDB" id="19606at2759"/>
<keyword evidence="1 3" id="KW-1015">Disulfide bond</keyword>
<dbReference type="PANTHER" id="PTHR24652:SF67">
    <property type="entry name" value="LOW-DENSITY LIPOPROTEIN RECEPTOR CLASS A DOMAIN-CONTAINING PROTEIN 2"/>
    <property type="match status" value="1"/>
</dbReference>
<sequence length="527" mass="59391">MPRLTECIQIYNGKTLLGVEGESGSVVNAGYPGAYSAGSDVPAMCEVALRACNSCRFHIDFEKLQFPVCNISPTVEYTSQLRAENWCLPGCDHIHVSEGDRPYNLYFHKNYFSVNETTSYDSISSYVRIIHCMSNATLPEGKKFKIIYRVVAKKKEFTGSPNTEGSSSGFLVSPNFPHGYALNGEIFIYSIQNLDHKGFIQLVFDDWDVAQESEIQVFDGNLQPPIILKHFERPIIFSNTSSLLLLFYTGSKLASCCSNIGFKATFSFVSERSRENIRVDCGATLPTSIGGGISFHGMSSMYGFSYDCVWVIKKIPEEKYNYQIHLHLKELSMKDGWEFEKKNSLEIHNGISSVERLVAQYTCTQYSQTQTWNTHDQSQGFYVRLRGNFYRQDKIRFSYTAASTMTKDGCPEKFKYPCFNILCIALSLKCDGIDHCGDNSDEAPALECSSPDHDKVNKQNSCEGKFLCDDNVCLDMSHNCDNIQDCADGSDEKSCHELNPVTNGWKFSICSKLLHLSIIFHIVKVFL</sequence>